<keyword evidence="2" id="KW-1185">Reference proteome</keyword>
<dbReference type="Proteomes" id="UP000054783">
    <property type="component" value="Unassembled WGS sequence"/>
</dbReference>
<organism evidence="1 2">
    <name type="scientific">Trichinella patagoniensis</name>
    <dbReference type="NCBI Taxonomy" id="990121"/>
    <lineage>
        <taxon>Eukaryota</taxon>
        <taxon>Metazoa</taxon>
        <taxon>Ecdysozoa</taxon>
        <taxon>Nematoda</taxon>
        <taxon>Enoplea</taxon>
        <taxon>Dorylaimia</taxon>
        <taxon>Trichinellida</taxon>
        <taxon>Trichinellidae</taxon>
        <taxon>Trichinella</taxon>
    </lineage>
</organism>
<dbReference type="AlphaFoldDB" id="A0A0V1A347"/>
<sequence length="104" mass="11915">MHGFLQYLGKYAFMKRATSSTANKRLPCAYLNTQGSSTSGTPLKRIDNGKFFGIIMRYSLKLQSIVQYFVVLGKSNFLHFRSISNKLKKVVLIRVEIFPLTYLI</sequence>
<comment type="caution">
    <text evidence="1">The sequence shown here is derived from an EMBL/GenBank/DDBJ whole genome shotgun (WGS) entry which is preliminary data.</text>
</comment>
<evidence type="ECO:0000313" key="1">
    <source>
        <dbReference type="EMBL" id="KRY19202.1"/>
    </source>
</evidence>
<name>A0A0V1A347_9BILA</name>
<evidence type="ECO:0000313" key="2">
    <source>
        <dbReference type="Proteomes" id="UP000054783"/>
    </source>
</evidence>
<gene>
    <name evidence="1" type="ORF">T12_4555</name>
</gene>
<reference evidence="1 2" key="1">
    <citation type="submission" date="2015-01" db="EMBL/GenBank/DDBJ databases">
        <title>Evolution of Trichinella species and genotypes.</title>
        <authorList>
            <person name="Korhonen P.K."/>
            <person name="Edoardo P."/>
            <person name="Giuseppe L.R."/>
            <person name="Gasser R.B."/>
        </authorList>
    </citation>
    <scope>NUCLEOTIDE SEQUENCE [LARGE SCALE GENOMIC DNA]</scope>
    <source>
        <strain evidence="1">ISS2496</strain>
    </source>
</reference>
<dbReference type="EMBL" id="JYDQ01000038">
    <property type="protein sequence ID" value="KRY19202.1"/>
    <property type="molecule type" value="Genomic_DNA"/>
</dbReference>
<proteinExistence type="predicted"/>
<dbReference type="OrthoDB" id="5914552at2759"/>
<accession>A0A0V1A347</accession>
<protein>
    <submittedName>
        <fullName evidence="1">Uncharacterized protein</fullName>
    </submittedName>
</protein>